<dbReference type="EC" id="6.1.1.15" evidence="8"/>
<dbReference type="InterPro" id="IPR004154">
    <property type="entry name" value="Anticodon-bd"/>
</dbReference>
<comment type="function">
    <text evidence="8">Catalyzes the attachment of proline to tRNA(Pro) in a two-step reaction: proline is first activated by ATP to form Pro-AMP and then transferred to the acceptor end of tRNA(Pro).</text>
</comment>
<dbReference type="InterPro" id="IPR002316">
    <property type="entry name" value="Pro-tRNA-ligase_IIa"/>
</dbReference>
<keyword evidence="11" id="KW-1185">Reference proteome</keyword>
<dbReference type="Pfam" id="PF03129">
    <property type="entry name" value="HGTP_anticodon"/>
    <property type="match status" value="1"/>
</dbReference>
<dbReference type="PRINTS" id="PR01046">
    <property type="entry name" value="TRNASYNTHPRO"/>
</dbReference>
<dbReference type="EMBL" id="JASDDP010000008">
    <property type="protein sequence ID" value="MDJ1645604.1"/>
    <property type="molecule type" value="Genomic_DNA"/>
</dbReference>
<dbReference type="FunFam" id="3.30.930.10:FF:000037">
    <property type="entry name" value="Proline--tRNA ligase"/>
    <property type="match status" value="1"/>
</dbReference>
<dbReference type="InterPro" id="IPR004499">
    <property type="entry name" value="Pro-tRNA-ligase_IIa_arc-type"/>
</dbReference>
<keyword evidence="2 8" id="KW-0436">Ligase</keyword>
<sequence length="476" mass="55003">MKKLDKITPQNQDFAKWYVDVVKNGNLIDYGLVKGTIMFKPNGYGIWENIQSILDNIFKKNGVSNVYLPMLIPQSQFAKEKNHIQGFNPELATITKVGNKPLYEDIYIRPTSEVIFAELFKRDIDKNNELPLIFNQWTNVIRWEKTTTPFLRNSEFLWQEGHTVHADPLEARKLTRKMLFIYEKFLKDYLAIPSIAGKKTPREKFAGACSTYTIEVMTKNGRALQCATSHYLAQNFSKPYDIKFKNKENQFEYVYQTSWGTSTRLIGAIIMNHGDDRGIVIPPYVAKNQIDILTIFGNKNPQVIQKAKQLYNQLSSKFRVRLDDSDKQPGFKSSQSEIEGTPIRIEIGPKDLENETITVVRRDTLEKSIVNFNEINATFFNKLMEKINKNLYNKAAERLNKKFVCVNTYNEFKEKIAQGYFVSAPFDGDEIIEEQIQNETGASARCVKIKQKIHNLKPCIITGNYTKKRVIFAKSY</sequence>
<dbReference type="CDD" id="cd00778">
    <property type="entry name" value="ProRS_core_arch_euk"/>
    <property type="match status" value="1"/>
</dbReference>
<dbReference type="Gene3D" id="3.40.50.800">
    <property type="entry name" value="Anticodon-binding domain"/>
    <property type="match status" value="1"/>
</dbReference>
<dbReference type="InterPro" id="IPR017449">
    <property type="entry name" value="Pro-tRNA_synth_II"/>
</dbReference>
<dbReference type="InterPro" id="IPR033721">
    <property type="entry name" value="ProRS_core_arch_euk"/>
</dbReference>
<dbReference type="NCBIfam" id="TIGR00408">
    <property type="entry name" value="proS_fam_I"/>
    <property type="match status" value="1"/>
</dbReference>
<organism evidence="10 11">
    <name type="scientific">Mycoplasma phocimorsus</name>
    <dbReference type="NCBI Taxonomy" id="3045839"/>
    <lineage>
        <taxon>Bacteria</taxon>
        <taxon>Bacillati</taxon>
        <taxon>Mycoplasmatota</taxon>
        <taxon>Mollicutes</taxon>
        <taxon>Mycoplasmataceae</taxon>
        <taxon>Mycoplasma</taxon>
    </lineage>
</organism>
<keyword evidence="3 8" id="KW-0547">Nucleotide-binding</keyword>
<dbReference type="Gene3D" id="3.30.110.30">
    <property type="entry name" value="C-terminal domain of ProRS"/>
    <property type="match status" value="1"/>
</dbReference>
<dbReference type="GO" id="GO:0017101">
    <property type="term" value="C:aminoacyl-tRNA synthetase multienzyme complex"/>
    <property type="evidence" value="ECO:0007669"/>
    <property type="project" value="TreeGrafter"/>
</dbReference>
<comment type="similarity">
    <text evidence="8">Belongs to the class-II aminoacyl-tRNA synthetase family. ProS type 3 subfamily.</text>
</comment>
<dbReference type="Gene3D" id="3.30.930.10">
    <property type="entry name" value="Bira Bifunctional Protein, Domain 2"/>
    <property type="match status" value="1"/>
</dbReference>
<proteinExistence type="inferred from homology"/>
<protein>
    <recommendedName>
        <fullName evidence="8">Proline--tRNA ligase</fullName>
        <ecNumber evidence="8">6.1.1.15</ecNumber>
    </recommendedName>
    <alternativeName>
        <fullName evidence="8">Prolyl-tRNA synthetase</fullName>
        <shortName evidence="8">ProRS</shortName>
    </alternativeName>
</protein>
<evidence type="ECO:0000256" key="3">
    <source>
        <dbReference type="ARBA" id="ARBA00022741"/>
    </source>
</evidence>
<dbReference type="AlphaFoldDB" id="A0AAJ1PQQ8"/>
<evidence type="ECO:0000313" key="11">
    <source>
        <dbReference type="Proteomes" id="UP001224428"/>
    </source>
</evidence>
<dbReference type="SMART" id="SM00946">
    <property type="entry name" value="ProRS-C_1"/>
    <property type="match status" value="1"/>
</dbReference>
<dbReference type="InterPro" id="IPR006195">
    <property type="entry name" value="aa-tRNA-synth_II"/>
</dbReference>
<evidence type="ECO:0000256" key="6">
    <source>
        <dbReference type="ARBA" id="ARBA00023146"/>
    </source>
</evidence>
<comment type="subcellular location">
    <subcellularLocation>
        <location evidence="8">Cytoplasm</location>
    </subcellularLocation>
</comment>
<comment type="subunit">
    <text evidence="8">Homodimer.</text>
</comment>
<evidence type="ECO:0000256" key="4">
    <source>
        <dbReference type="ARBA" id="ARBA00022840"/>
    </source>
</evidence>
<dbReference type="GO" id="GO:0006433">
    <property type="term" value="P:prolyl-tRNA aminoacylation"/>
    <property type="evidence" value="ECO:0007669"/>
    <property type="project" value="UniProtKB-UniRule"/>
</dbReference>
<keyword evidence="6 8" id="KW-0030">Aminoacyl-tRNA synthetase</keyword>
<evidence type="ECO:0000313" key="10">
    <source>
        <dbReference type="EMBL" id="MDJ1645604.1"/>
    </source>
</evidence>
<reference evidence="10" key="1">
    <citation type="submission" date="2023-05" db="EMBL/GenBank/DDBJ databases">
        <title>Mycoplasma phocimorsus sp. nov., isolated from Scandinavian patients with seal finger or septic arthritis after contact with seals.</title>
        <authorList>
            <person name="Skafte-Holm A."/>
            <person name="Pedersen T.R."/>
            <person name="Froelund M."/>
            <person name="Stegger M."/>
            <person name="Qvortrup K."/>
            <person name="Michaels D.L."/>
            <person name="Brown D.R."/>
            <person name="Jensen J.S."/>
        </authorList>
    </citation>
    <scope>NUCLEOTIDE SEQUENCE</scope>
    <source>
        <strain evidence="10">M5725</strain>
    </source>
</reference>
<dbReference type="SUPFAM" id="SSF55681">
    <property type="entry name" value="Class II aaRS and biotin synthetases"/>
    <property type="match status" value="1"/>
</dbReference>
<dbReference type="InterPro" id="IPR036621">
    <property type="entry name" value="Anticodon-bd_dom_sf"/>
</dbReference>
<dbReference type="InterPro" id="IPR002314">
    <property type="entry name" value="aa-tRNA-synt_IIb"/>
</dbReference>
<dbReference type="Proteomes" id="UP001224428">
    <property type="component" value="Unassembled WGS sequence"/>
</dbReference>
<feature type="domain" description="Aminoacyl-transfer RNA synthetases class-II family profile" evidence="9">
    <location>
        <begin position="35"/>
        <end position="282"/>
    </location>
</feature>
<dbReference type="Pfam" id="PF09180">
    <property type="entry name" value="ProRS-C_1"/>
    <property type="match status" value="1"/>
</dbReference>
<accession>A0AAJ1PQQ8</accession>
<dbReference type="HAMAP" id="MF_01571">
    <property type="entry name" value="Pro_tRNA_synth_type3"/>
    <property type="match status" value="1"/>
</dbReference>
<evidence type="ECO:0000256" key="5">
    <source>
        <dbReference type="ARBA" id="ARBA00022917"/>
    </source>
</evidence>
<keyword evidence="4 8" id="KW-0067">ATP-binding</keyword>
<dbReference type="PROSITE" id="PS50862">
    <property type="entry name" value="AA_TRNA_LIGASE_II"/>
    <property type="match status" value="1"/>
</dbReference>
<evidence type="ECO:0000256" key="2">
    <source>
        <dbReference type="ARBA" id="ARBA00022598"/>
    </source>
</evidence>
<keyword evidence="1 8" id="KW-0963">Cytoplasm</keyword>
<dbReference type="Pfam" id="PF00587">
    <property type="entry name" value="tRNA-synt_2b"/>
    <property type="match status" value="1"/>
</dbReference>
<comment type="caution">
    <text evidence="10">The sequence shown here is derived from an EMBL/GenBank/DDBJ whole genome shotgun (WGS) entry which is preliminary data.</text>
</comment>
<evidence type="ECO:0000256" key="8">
    <source>
        <dbReference type="HAMAP-Rule" id="MF_01571"/>
    </source>
</evidence>
<comment type="domain">
    <text evidence="8">Consists of three domains: the N-terminal catalytic domain, the anticodon-binding domain and the C-terminal extension.</text>
</comment>
<evidence type="ECO:0000259" key="9">
    <source>
        <dbReference type="PROSITE" id="PS50862"/>
    </source>
</evidence>
<dbReference type="InterPro" id="IPR045864">
    <property type="entry name" value="aa-tRNA-synth_II/BPL/LPL"/>
</dbReference>
<name>A0AAJ1PQQ8_9MOLU</name>
<keyword evidence="5 8" id="KW-0648">Protein biosynthesis</keyword>
<dbReference type="InterPro" id="IPR016061">
    <property type="entry name" value="Pro-tRNA_ligase_II_C"/>
</dbReference>
<dbReference type="GO" id="GO:0005524">
    <property type="term" value="F:ATP binding"/>
    <property type="evidence" value="ECO:0007669"/>
    <property type="project" value="UniProtKB-UniRule"/>
</dbReference>
<dbReference type="SUPFAM" id="SSF52954">
    <property type="entry name" value="Class II aaRS ABD-related"/>
    <property type="match status" value="1"/>
</dbReference>
<evidence type="ECO:0000256" key="7">
    <source>
        <dbReference type="ARBA" id="ARBA00047671"/>
    </source>
</evidence>
<dbReference type="PANTHER" id="PTHR43382:SF2">
    <property type="entry name" value="BIFUNCTIONAL GLUTAMATE_PROLINE--TRNA LIGASE"/>
    <property type="match status" value="1"/>
</dbReference>
<evidence type="ECO:0000256" key="1">
    <source>
        <dbReference type="ARBA" id="ARBA00022490"/>
    </source>
</evidence>
<dbReference type="PANTHER" id="PTHR43382">
    <property type="entry name" value="PROLYL-TRNA SYNTHETASE"/>
    <property type="match status" value="1"/>
</dbReference>
<gene>
    <name evidence="8 10" type="primary">proS</name>
    <name evidence="10" type="ORF">QLQ80_00670</name>
</gene>
<dbReference type="RefSeq" id="WP_283827133.1">
    <property type="nucleotide sequence ID" value="NZ_JASDDP010000008.1"/>
</dbReference>
<dbReference type="GO" id="GO:0004827">
    <property type="term" value="F:proline-tRNA ligase activity"/>
    <property type="evidence" value="ECO:0007669"/>
    <property type="project" value="UniProtKB-UniRule"/>
</dbReference>
<dbReference type="SUPFAM" id="SSF64586">
    <property type="entry name" value="C-terminal domain of ProRS"/>
    <property type="match status" value="1"/>
</dbReference>
<dbReference type="GO" id="GO:0005737">
    <property type="term" value="C:cytoplasm"/>
    <property type="evidence" value="ECO:0007669"/>
    <property type="project" value="UniProtKB-SubCell"/>
</dbReference>
<comment type="catalytic activity">
    <reaction evidence="7 8">
        <text>tRNA(Pro) + L-proline + ATP = L-prolyl-tRNA(Pro) + AMP + diphosphate</text>
        <dbReference type="Rhea" id="RHEA:14305"/>
        <dbReference type="Rhea" id="RHEA-COMP:9700"/>
        <dbReference type="Rhea" id="RHEA-COMP:9702"/>
        <dbReference type="ChEBI" id="CHEBI:30616"/>
        <dbReference type="ChEBI" id="CHEBI:33019"/>
        <dbReference type="ChEBI" id="CHEBI:60039"/>
        <dbReference type="ChEBI" id="CHEBI:78442"/>
        <dbReference type="ChEBI" id="CHEBI:78532"/>
        <dbReference type="ChEBI" id="CHEBI:456215"/>
        <dbReference type="EC" id="6.1.1.15"/>
    </reaction>
</comment>